<proteinExistence type="inferred from homology"/>
<dbReference type="Pfam" id="PF03591">
    <property type="entry name" value="AzlC"/>
    <property type="match status" value="1"/>
</dbReference>
<feature type="transmembrane region" description="Helical" evidence="8">
    <location>
        <begin position="60"/>
        <end position="79"/>
    </location>
</feature>
<keyword evidence="5 8" id="KW-0812">Transmembrane</keyword>
<keyword evidence="4" id="KW-1003">Cell membrane</keyword>
<feature type="transmembrane region" description="Helical" evidence="8">
    <location>
        <begin position="36"/>
        <end position="53"/>
    </location>
</feature>
<keyword evidence="3" id="KW-0813">Transport</keyword>
<evidence type="ECO:0000256" key="6">
    <source>
        <dbReference type="ARBA" id="ARBA00022989"/>
    </source>
</evidence>
<dbReference type="InterPro" id="IPR011606">
    <property type="entry name" value="Brnchd-chn_aa_trnsp_permease"/>
</dbReference>
<evidence type="ECO:0000256" key="1">
    <source>
        <dbReference type="ARBA" id="ARBA00004651"/>
    </source>
</evidence>
<dbReference type="Proteomes" id="UP000283745">
    <property type="component" value="Unassembled WGS sequence"/>
</dbReference>
<feature type="transmembrane region" description="Helical" evidence="8">
    <location>
        <begin position="12"/>
        <end position="30"/>
    </location>
</feature>
<evidence type="ECO:0000313" key="10">
    <source>
        <dbReference type="Proteomes" id="UP000283745"/>
    </source>
</evidence>
<feature type="transmembrane region" description="Helical" evidence="8">
    <location>
        <begin position="186"/>
        <end position="219"/>
    </location>
</feature>
<accession>A0A414J547</accession>
<protein>
    <submittedName>
        <fullName evidence="9">Branched-chain amino acid transporter AzlC</fullName>
    </submittedName>
</protein>
<evidence type="ECO:0000313" key="9">
    <source>
        <dbReference type="EMBL" id="RHE39584.1"/>
    </source>
</evidence>
<dbReference type="RefSeq" id="WP_118050479.1">
    <property type="nucleotide sequence ID" value="NZ_CABJFK010000007.1"/>
</dbReference>
<evidence type="ECO:0000256" key="2">
    <source>
        <dbReference type="ARBA" id="ARBA00010735"/>
    </source>
</evidence>
<dbReference type="GO" id="GO:0005886">
    <property type="term" value="C:plasma membrane"/>
    <property type="evidence" value="ECO:0007669"/>
    <property type="project" value="UniProtKB-SubCell"/>
</dbReference>
<comment type="subcellular location">
    <subcellularLocation>
        <location evidence="1">Cell membrane</location>
        <topology evidence="1">Multi-pass membrane protein</topology>
    </subcellularLocation>
</comment>
<keyword evidence="7 8" id="KW-0472">Membrane</keyword>
<dbReference type="EMBL" id="QSKF01000007">
    <property type="protein sequence ID" value="RHE39584.1"/>
    <property type="molecule type" value="Genomic_DNA"/>
</dbReference>
<reference evidence="9 10" key="1">
    <citation type="submission" date="2018-08" db="EMBL/GenBank/DDBJ databases">
        <title>A genome reference for cultivated species of the human gut microbiota.</title>
        <authorList>
            <person name="Zou Y."/>
            <person name="Xue W."/>
            <person name="Luo G."/>
        </authorList>
    </citation>
    <scope>NUCLEOTIDE SEQUENCE [LARGE SCALE GENOMIC DNA]</scope>
    <source>
        <strain evidence="9 10">AM28-23</strain>
    </source>
</reference>
<evidence type="ECO:0000256" key="8">
    <source>
        <dbReference type="SAM" id="Phobius"/>
    </source>
</evidence>
<dbReference type="PANTHER" id="PTHR34979">
    <property type="entry name" value="INNER MEMBRANE PROTEIN YGAZ"/>
    <property type="match status" value="1"/>
</dbReference>
<comment type="caution">
    <text evidence="9">The sequence shown here is derived from an EMBL/GenBank/DDBJ whole genome shotgun (WGS) entry which is preliminary data.</text>
</comment>
<name>A0A414J547_9FIRM</name>
<evidence type="ECO:0000256" key="5">
    <source>
        <dbReference type="ARBA" id="ARBA00022692"/>
    </source>
</evidence>
<keyword evidence="6 8" id="KW-1133">Transmembrane helix</keyword>
<evidence type="ECO:0000256" key="7">
    <source>
        <dbReference type="ARBA" id="ARBA00023136"/>
    </source>
</evidence>
<feature type="transmembrane region" description="Helical" evidence="8">
    <location>
        <begin position="127"/>
        <end position="149"/>
    </location>
</feature>
<evidence type="ECO:0000256" key="4">
    <source>
        <dbReference type="ARBA" id="ARBA00022475"/>
    </source>
</evidence>
<evidence type="ECO:0000256" key="3">
    <source>
        <dbReference type="ARBA" id="ARBA00022448"/>
    </source>
</evidence>
<dbReference type="GO" id="GO:1903785">
    <property type="term" value="P:L-valine transmembrane transport"/>
    <property type="evidence" value="ECO:0007669"/>
    <property type="project" value="TreeGrafter"/>
</dbReference>
<dbReference type="AlphaFoldDB" id="A0A414J547"/>
<feature type="transmembrane region" description="Helical" evidence="8">
    <location>
        <begin position="156"/>
        <end position="174"/>
    </location>
</feature>
<gene>
    <name evidence="9" type="ORF">DW740_10105</name>
</gene>
<organism evidence="9 10">
    <name type="scientific">Blautia obeum</name>
    <dbReference type="NCBI Taxonomy" id="40520"/>
    <lineage>
        <taxon>Bacteria</taxon>
        <taxon>Bacillati</taxon>
        <taxon>Bacillota</taxon>
        <taxon>Clostridia</taxon>
        <taxon>Lachnospirales</taxon>
        <taxon>Lachnospiraceae</taxon>
        <taxon>Blautia</taxon>
    </lineage>
</organism>
<dbReference type="PANTHER" id="PTHR34979:SF1">
    <property type="entry name" value="INNER MEMBRANE PROTEIN YGAZ"/>
    <property type="match status" value="1"/>
</dbReference>
<sequence>MKKKAFKAAFPYTVPIGIGFLFLGMSYGFMMQSKGFSVWYPFFMSMFIFAGSMEFVTSNLLLSAFSPVAAFFLALMVNARHLFYGLSMLDKYKNTGWKKFYLIFGMCDESFTVNCTVTPPDDVDRGWFMFFVNLLNQIYWVFAATAGALLGYVIHFDTTGIEFVMTALFVVMFLNQWEETKDHRPALVGLICSAICLLIFGSSNFIVPAMVFIIICFTAERKVSRKTMEAEAK</sequence>
<comment type="similarity">
    <text evidence="2">Belongs to the AzlC family.</text>
</comment>